<keyword evidence="9 12" id="KW-0067">ATP-binding</keyword>
<dbReference type="InterPro" id="IPR041740">
    <property type="entry name" value="AKii-LysC-BS"/>
</dbReference>
<comment type="pathway">
    <text evidence="3 14">Amino-acid biosynthesis; L-threonine biosynthesis; L-threonine from L-aspartate: step 1/5.</text>
</comment>
<dbReference type="GO" id="GO:0009089">
    <property type="term" value="P:lysine biosynthetic process via diaminopimelate"/>
    <property type="evidence" value="ECO:0007669"/>
    <property type="project" value="UniProtKB-UniPathway"/>
</dbReference>
<dbReference type="UniPathway" id="UPA00034">
    <property type="reaction ID" value="UER00015"/>
</dbReference>
<feature type="binding site" evidence="12">
    <location>
        <position position="186"/>
    </location>
    <ligand>
        <name>ATP</name>
        <dbReference type="ChEBI" id="CHEBI:30616"/>
    </ligand>
</feature>
<dbReference type="PANTHER" id="PTHR21499:SF3">
    <property type="entry name" value="ASPARTOKINASE"/>
    <property type="match status" value="1"/>
</dbReference>
<dbReference type="EMBL" id="CP048685">
    <property type="protein sequence ID" value="QPJ61078.1"/>
    <property type="molecule type" value="Genomic_DNA"/>
</dbReference>
<dbReference type="Gene3D" id="3.30.2130.10">
    <property type="entry name" value="VC0802-like"/>
    <property type="match status" value="1"/>
</dbReference>
<evidence type="ECO:0000256" key="6">
    <source>
        <dbReference type="ARBA" id="ARBA00022679"/>
    </source>
</evidence>
<feature type="binding site" evidence="12">
    <location>
        <begin position="9"/>
        <end position="12"/>
    </location>
    <ligand>
        <name>ATP</name>
        <dbReference type="ChEBI" id="CHEBI:30616"/>
    </ligand>
</feature>
<evidence type="ECO:0000256" key="3">
    <source>
        <dbReference type="ARBA" id="ARBA00005139"/>
    </source>
</evidence>
<dbReference type="KEGG" id="nli:G3M70_03900"/>
<keyword evidence="10" id="KW-0457">Lysine biosynthesis</keyword>
<evidence type="ECO:0000256" key="14">
    <source>
        <dbReference type="RuleBase" id="RU004249"/>
    </source>
</evidence>
<dbReference type="InterPro" id="IPR045865">
    <property type="entry name" value="ACT-like_dom_sf"/>
</dbReference>
<evidence type="ECO:0000313" key="17">
    <source>
        <dbReference type="Proteomes" id="UP000594688"/>
    </source>
</evidence>
<dbReference type="SUPFAM" id="SSF53633">
    <property type="entry name" value="Carbamate kinase-like"/>
    <property type="match status" value="1"/>
</dbReference>
<organism evidence="16 17">
    <name type="scientific">Candidatus Nitronauta litoralis</name>
    <dbReference type="NCBI Taxonomy" id="2705533"/>
    <lineage>
        <taxon>Bacteria</taxon>
        <taxon>Pseudomonadati</taxon>
        <taxon>Nitrospinota/Tectimicrobiota group</taxon>
        <taxon>Nitrospinota</taxon>
        <taxon>Nitrospinia</taxon>
        <taxon>Nitrospinales</taxon>
        <taxon>Nitrospinaceae</taxon>
        <taxon>Candidatus Nitronauta</taxon>
    </lineage>
</organism>
<dbReference type="InterPro" id="IPR005260">
    <property type="entry name" value="Asp_kin_monofn"/>
</dbReference>
<evidence type="ECO:0000256" key="2">
    <source>
        <dbReference type="ARBA" id="ARBA00004986"/>
    </source>
</evidence>
<evidence type="ECO:0000256" key="10">
    <source>
        <dbReference type="ARBA" id="ARBA00023154"/>
    </source>
</evidence>
<dbReference type="InterPro" id="IPR018042">
    <property type="entry name" value="Aspartate_kinase_CS"/>
</dbReference>
<reference evidence="16 17" key="1">
    <citation type="submission" date="2020-02" db="EMBL/GenBank/DDBJ databases">
        <title>Genomic and physiological characterization of two novel Nitrospinaceae genera.</title>
        <authorList>
            <person name="Mueller A.J."/>
            <person name="Jung M.-Y."/>
            <person name="Strachan C.R."/>
            <person name="Herbold C.W."/>
            <person name="Kirkegaard R.H."/>
            <person name="Daims H."/>
        </authorList>
    </citation>
    <scope>NUCLEOTIDE SEQUENCE [LARGE SCALE GENOMIC DNA]</scope>
    <source>
        <strain evidence="16">EB</strain>
    </source>
</reference>
<dbReference type="InterPro" id="IPR001048">
    <property type="entry name" value="Asp/Glu/Uridylate_kinase"/>
</dbReference>
<dbReference type="GO" id="GO:0005829">
    <property type="term" value="C:cytosol"/>
    <property type="evidence" value="ECO:0007669"/>
    <property type="project" value="TreeGrafter"/>
</dbReference>
<proteinExistence type="inferred from homology"/>
<feature type="domain" description="ACT" evidence="15">
    <location>
        <begin position="346"/>
        <end position="423"/>
    </location>
</feature>
<dbReference type="UniPathway" id="UPA00050">
    <property type="reaction ID" value="UER00461"/>
</dbReference>
<evidence type="ECO:0000259" key="15">
    <source>
        <dbReference type="PROSITE" id="PS51671"/>
    </source>
</evidence>
<feature type="binding site" evidence="12">
    <location>
        <position position="49"/>
    </location>
    <ligand>
        <name>substrate</name>
    </ligand>
</feature>
<dbReference type="NCBIfam" id="TIGR00657">
    <property type="entry name" value="asp_kinases"/>
    <property type="match status" value="1"/>
</dbReference>
<dbReference type="Pfam" id="PF00696">
    <property type="entry name" value="AA_kinase"/>
    <property type="match status" value="1"/>
</dbReference>
<sequence length="423" mass="46069">MSQNIVVQKYGGTSVGCTERIWQVAKRVAETRAKGKKVLVVVSAMAGETDRLLNLAHEMSDNPNRREIDLLLSSGERISAALLAIALREMGCPAISVTGRQMGLLTDNSHTRARIIEIDGKRVRKILKDNQVVVCAGFQGVNDQGDVTTLGRGGSDTSAVALAVAVKSDVCEIYTDVKGVYTTDPRIVPEARKLDMVSFEEMLEMASLGAKVLQIRCVEYANKYKMPIKVRSTFEDDPGTLICEESPEMEQPVVSGVMCAKDQSKITLKGVPDQPGIAAKVFCPLSDQDISVDVIIQNISQEGHTDISFTLPKTHLNEAMEVMERSGKEIQAAEVVADSHIAKISIVGAGMRSHAGIAARMFDSLSREGINIMMISTSEIRISCILEEKYAELAVRVLHDEFKLGENNSEESPQAAETNKKAM</sequence>
<dbReference type="GO" id="GO:0004072">
    <property type="term" value="F:aspartate kinase activity"/>
    <property type="evidence" value="ECO:0007669"/>
    <property type="project" value="UniProtKB-EC"/>
</dbReference>
<feature type="binding site" evidence="12">
    <location>
        <begin position="211"/>
        <end position="212"/>
    </location>
    <ligand>
        <name>ATP</name>
        <dbReference type="ChEBI" id="CHEBI:30616"/>
    </ligand>
</feature>
<comment type="catalytic activity">
    <reaction evidence="11 13">
        <text>L-aspartate + ATP = 4-phospho-L-aspartate + ADP</text>
        <dbReference type="Rhea" id="RHEA:23776"/>
        <dbReference type="ChEBI" id="CHEBI:29991"/>
        <dbReference type="ChEBI" id="CHEBI:30616"/>
        <dbReference type="ChEBI" id="CHEBI:57535"/>
        <dbReference type="ChEBI" id="CHEBI:456216"/>
        <dbReference type="EC" id="2.7.2.4"/>
    </reaction>
</comment>
<dbReference type="Gene3D" id="3.40.1160.10">
    <property type="entry name" value="Acetylglutamate kinase-like"/>
    <property type="match status" value="1"/>
</dbReference>
<evidence type="ECO:0000256" key="12">
    <source>
        <dbReference type="PIRSR" id="PIRSR000726-1"/>
    </source>
</evidence>
<dbReference type="PIRSF" id="PIRSF000726">
    <property type="entry name" value="Asp_kin"/>
    <property type="match status" value="1"/>
</dbReference>
<feature type="domain" description="ACT" evidence="15">
    <location>
        <begin position="266"/>
        <end position="340"/>
    </location>
</feature>
<dbReference type="UniPathway" id="UPA00051">
    <property type="reaction ID" value="UER00462"/>
</dbReference>
<dbReference type="InterPro" id="IPR036393">
    <property type="entry name" value="AceGlu_kinase-like_sf"/>
</dbReference>
<dbReference type="AlphaFoldDB" id="A0A7T0BUC0"/>
<keyword evidence="7 12" id="KW-0547">Nucleotide-binding</keyword>
<keyword evidence="6 13" id="KW-0808">Transferase</keyword>
<dbReference type="NCBIfam" id="NF005154">
    <property type="entry name" value="PRK06635.1-2"/>
    <property type="match status" value="1"/>
</dbReference>
<dbReference type="CDD" id="cd04913">
    <property type="entry name" value="ACT_AKii-LysC-BS-like_1"/>
    <property type="match status" value="1"/>
</dbReference>
<dbReference type="GO" id="GO:0005524">
    <property type="term" value="F:ATP binding"/>
    <property type="evidence" value="ECO:0007669"/>
    <property type="project" value="UniProtKB-KW"/>
</dbReference>
<evidence type="ECO:0000256" key="4">
    <source>
        <dbReference type="ARBA" id="ARBA00010122"/>
    </source>
</evidence>
<evidence type="ECO:0000256" key="1">
    <source>
        <dbReference type="ARBA" id="ARBA00004766"/>
    </source>
</evidence>
<dbReference type="Pfam" id="PF22468">
    <property type="entry name" value="ACT_9"/>
    <property type="match status" value="2"/>
</dbReference>
<dbReference type="EC" id="2.7.2.4" evidence="13"/>
<dbReference type="CDD" id="cd04261">
    <property type="entry name" value="AAK_AKii-LysC-BS"/>
    <property type="match status" value="1"/>
</dbReference>
<comment type="pathway">
    <text evidence="2 14">Amino-acid biosynthesis; L-methionine biosynthesis via de novo pathway; L-homoserine from L-aspartate: step 1/3.</text>
</comment>
<evidence type="ECO:0000256" key="13">
    <source>
        <dbReference type="RuleBase" id="RU003448"/>
    </source>
</evidence>
<dbReference type="PROSITE" id="PS00324">
    <property type="entry name" value="ASPARTOKINASE"/>
    <property type="match status" value="1"/>
</dbReference>
<evidence type="ECO:0000313" key="16">
    <source>
        <dbReference type="EMBL" id="QPJ61078.1"/>
    </source>
</evidence>
<keyword evidence="5 14" id="KW-0028">Amino-acid biosynthesis</keyword>
<dbReference type="FunFam" id="3.30.2130.10:FF:000002">
    <property type="entry name" value="Aspartokinase"/>
    <property type="match status" value="1"/>
</dbReference>
<evidence type="ECO:0000256" key="5">
    <source>
        <dbReference type="ARBA" id="ARBA00022605"/>
    </source>
</evidence>
<evidence type="ECO:0000256" key="8">
    <source>
        <dbReference type="ARBA" id="ARBA00022777"/>
    </source>
</evidence>
<dbReference type="FunFam" id="3.40.1160.10:FF:000002">
    <property type="entry name" value="Aspartokinase"/>
    <property type="match status" value="1"/>
</dbReference>
<dbReference type="Proteomes" id="UP000594688">
    <property type="component" value="Chromosome"/>
</dbReference>
<dbReference type="InterPro" id="IPR002912">
    <property type="entry name" value="ACT_dom"/>
</dbReference>
<protein>
    <recommendedName>
        <fullName evidence="13">Aspartokinase</fullName>
        <ecNumber evidence="13">2.7.2.4</ecNumber>
    </recommendedName>
</protein>
<dbReference type="NCBIfam" id="NF005155">
    <property type="entry name" value="PRK06635.1-4"/>
    <property type="match status" value="1"/>
</dbReference>
<feature type="binding site" evidence="12">
    <location>
        <position position="181"/>
    </location>
    <ligand>
        <name>ATP</name>
        <dbReference type="ChEBI" id="CHEBI:30616"/>
    </ligand>
</feature>
<dbReference type="CDD" id="cd04923">
    <property type="entry name" value="ACT_AK-LysC-DapG-like_2"/>
    <property type="match status" value="1"/>
</dbReference>
<comment type="pathway">
    <text evidence="1 14">Amino-acid biosynthesis; L-lysine biosynthesis via DAP pathway; (S)-tetrahydrodipicolinate from L-aspartate: step 1/4.</text>
</comment>
<gene>
    <name evidence="16" type="ORF">G3M70_03900</name>
</gene>
<evidence type="ECO:0000256" key="11">
    <source>
        <dbReference type="ARBA" id="ARBA00047872"/>
    </source>
</evidence>
<dbReference type="GO" id="GO:0009088">
    <property type="term" value="P:threonine biosynthetic process"/>
    <property type="evidence" value="ECO:0007669"/>
    <property type="project" value="UniProtKB-UniPathway"/>
</dbReference>
<dbReference type="PROSITE" id="PS51671">
    <property type="entry name" value="ACT"/>
    <property type="match status" value="2"/>
</dbReference>
<feature type="binding site" evidence="12">
    <location>
        <position position="76"/>
    </location>
    <ligand>
        <name>substrate</name>
    </ligand>
</feature>
<dbReference type="InterPro" id="IPR054352">
    <property type="entry name" value="ACT_Aspartokinase"/>
</dbReference>
<evidence type="ECO:0000256" key="9">
    <source>
        <dbReference type="ARBA" id="ARBA00022840"/>
    </source>
</evidence>
<dbReference type="PANTHER" id="PTHR21499">
    <property type="entry name" value="ASPARTATE KINASE"/>
    <property type="match status" value="1"/>
</dbReference>
<dbReference type="InterPro" id="IPR001341">
    <property type="entry name" value="Asp_kinase"/>
</dbReference>
<dbReference type="NCBIfam" id="TIGR00656">
    <property type="entry name" value="asp_kin_monofn"/>
    <property type="match status" value="1"/>
</dbReference>
<name>A0A7T0BUC0_9BACT</name>
<keyword evidence="8 13" id="KW-0418">Kinase</keyword>
<comment type="similarity">
    <text evidence="4 13">Belongs to the aspartokinase family.</text>
</comment>
<dbReference type="GO" id="GO:0009090">
    <property type="term" value="P:homoserine biosynthetic process"/>
    <property type="evidence" value="ECO:0007669"/>
    <property type="project" value="TreeGrafter"/>
</dbReference>
<dbReference type="SUPFAM" id="SSF55021">
    <property type="entry name" value="ACT-like"/>
    <property type="match status" value="2"/>
</dbReference>
<feature type="binding site" evidence="12">
    <location>
        <begin position="175"/>
        <end position="176"/>
    </location>
    <ligand>
        <name>ATP</name>
        <dbReference type="ChEBI" id="CHEBI:30616"/>
    </ligand>
</feature>
<accession>A0A7T0BUC0</accession>
<evidence type="ECO:0000256" key="7">
    <source>
        <dbReference type="ARBA" id="ARBA00022741"/>
    </source>
</evidence>